<name>A0A0F8BGT3_9EURY</name>
<sequence>MGRSRAHVPSRGVAGALSVATAGCVDRLHDVAASTPRDLGVRSRYVDGNPMVDSRSVLARPEELLTHAASFRSAAAARGALKPDATESRAFVERTDFVDDGGDAILVIAQRLTVPEVRLRLGGISRTGDHSLRIAVDQSGVRGEVEADEPVVKTLLMRLTDERGPPERVIVSIGGERAGITV</sequence>
<organism evidence="1 2">
    <name type="scientific">Halorubrum saccharovorum</name>
    <dbReference type="NCBI Taxonomy" id="2248"/>
    <lineage>
        <taxon>Archaea</taxon>
        <taxon>Methanobacteriati</taxon>
        <taxon>Methanobacteriota</taxon>
        <taxon>Stenosarchaea group</taxon>
        <taxon>Halobacteria</taxon>
        <taxon>Halobacteriales</taxon>
        <taxon>Haloferacaceae</taxon>
        <taxon>Halorubrum</taxon>
    </lineage>
</organism>
<gene>
    <name evidence="1" type="ORF">FK85_29110</name>
</gene>
<keyword evidence="2" id="KW-1185">Reference proteome</keyword>
<dbReference type="PROSITE" id="PS51257">
    <property type="entry name" value="PROKAR_LIPOPROTEIN"/>
    <property type="match status" value="1"/>
</dbReference>
<dbReference type="AlphaFoldDB" id="A0A0F8BGT3"/>
<evidence type="ECO:0000313" key="2">
    <source>
        <dbReference type="Proteomes" id="UP000053331"/>
    </source>
</evidence>
<evidence type="ECO:0000313" key="1">
    <source>
        <dbReference type="EMBL" id="KKF39368.1"/>
    </source>
</evidence>
<accession>A0A0F8BGT3</accession>
<protein>
    <submittedName>
        <fullName evidence="1">Uncharacterized protein</fullName>
    </submittedName>
</protein>
<dbReference type="EMBL" id="JNFH02000060">
    <property type="protein sequence ID" value="KKF39368.1"/>
    <property type="molecule type" value="Genomic_DNA"/>
</dbReference>
<proteinExistence type="predicted"/>
<dbReference type="Proteomes" id="UP000053331">
    <property type="component" value="Unassembled WGS sequence"/>
</dbReference>
<dbReference type="OrthoDB" id="326008at2157"/>
<comment type="caution">
    <text evidence="1">The sequence shown here is derived from an EMBL/GenBank/DDBJ whole genome shotgun (WGS) entry which is preliminary data.</text>
</comment>
<reference evidence="1 2" key="1">
    <citation type="journal article" date="2015" name="Genome Announc.">
        <title>Draft genome sequence of a Halorubrum H3 strain isolated from the burlinskoye salt lake (Altai Krai, Russia).</title>
        <authorList>
            <person name="Rozanov A.S."/>
            <person name="Bryanskaya A.V."/>
            <person name="Malup T.K."/>
            <person name="Kotenko A.V."/>
            <person name="Peltek S.E."/>
        </authorList>
    </citation>
    <scope>NUCLEOTIDE SEQUENCE [LARGE SCALE GENOMIC DNA]</scope>
    <source>
        <strain evidence="1 2">H3</strain>
    </source>
</reference>